<dbReference type="InterPro" id="IPR006311">
    <property type="entry name" value="TAT_signal"/>
</dbReference>
<dbReference type="PANTHER" id="PTHR47495:SF2">
    <property type="entry name" value="ALDEHYDE DEHYDROGENASE"/>
    <property type="match status" value="1"/>
</dbReference>
<accession>X1C0L8</accession>
<dbReference type="InterPro" id="IPR036856">
    <property type="entry name" value="Ald_Oxase/Xan_DH_a/b_sf"/>
</dbReference>
<comment type="caution">
    <text evidence="3">The sequence shown here is derived from an EMBL/GenBank/DDBJ whole genome shotgun (WGS) entry which is preliminary data.</text>
</comment>
<organism evidence="3">
    <name type="scientific">marine sediment metagenome</name>
    <dbReference type="NCBI Taxonomy" id="412755"/>
    <lineage>
        <taxon>unclassified sequences</taxon>
        <taxon>metagenomes</taxon>
        <taxon>ecological metagenomes</taxon>
    </lineage>
</organism>
<dbReference type="InterPro" id="IPR037165">
    <property type="entry name" value="AldOxase/xan_DH_Mopterin-bd_sf"/>
</dbReference>
<dbReference type="AlphaFoldDB" id="X1C0L8"/>
<gene>
    <name evidence="3" type="ORF">S01H4_21139</name>
</gene>
<dbReference type="InterPro" id="IPR052516">
    <property type="entry name" value="N-heterocyclic_Hydroxylase"/>
</dbReference>
<dbReference type="GO" id="GO:0016491">
    <property type="term" value="F:oxidoreductase activity"/>
    <property type="evidence" value="ECO:0007669"/>
    <property type="project" value="InterPro"/>
</dbReference>
<dbReference type="Pfam" id="PF20256">
    <property type="entry name" value="MoCoBD_2"/>
    <property type="match status" value="1"/>
</dbReference>
<sequence length="302" mass="33213">MDIQHKINRREFIKVSSTVGSALIIGFYLPWPSALKAQTIGSFQPNIWLSIDKDGIVTFTMPRSELGQKIWTSLTMIIAEELEADWTKIRVVQGDFNPEFGSQTTGGSASIRTSYDKLRKAGATAREMLIIAAAQRWNVDKDSCRAENSSVIHIPTKRVFSYGELINTASKLPIPEDVTLKDPKQFKIIGKAYKSLDALEKIDGSVIYGYDFKVPGMLIALVARSKSFGRKPFNFNSSKALLISGVEKVFQISSGVAIVAENTWAAIQGRKALDITWDNNTGSSINSTDISNKLKEAVANSG</sequence>
<evidence type="ECO:0000313" key="3">
    <source>
        <dbReference type="EMBL" id="GAG77926.1"/>
    </source>
</evidence>
<dbReference type="InterPro" id="IPR000674">
    <property type="entry name" value="Ald_Oxase/Xan_DH_a/b"/>
</dbReference>
<feature type="transmembrane region" description="Helical" evidence="1">
    <location>
        <begin position="12"/>
        <end position="31"/>
    </location>
</feature>
<proteinExistence type="predicted"/>
<keyword evidence="1" id="KW-0472">Membrane</keyword>
<dbReference type="Gene3D" id="3.90.1170.50">
    <property type="entry name" value="Aldehyde oxidase/xanthine dehydrogenase, a/b hammerhead"/>
    <property type="match status" value="1"/>
</dbReference>
<dbReference type="PANTHER" id="PTHR47495">
    <property type="entry name" value="ALDEHYDE DEHYDROGENASE"/>
    <property type="match status" value="1"/>
</dbReference>
<dbReference type="Gene3D" id="3.30.365.10">
    <property type="entry name" value="Aldehyde oxidase/xanthine dehydrogenase, molybdopterin binding domain"/>
    <property type="match status" value="1"/>
</dbReference>
<name>X1C0L8_9ZZZZ</name>
<dbReference type="PROSITE" id="PS51318">
    <property type="entry name" value="TAT"/>
    <property type="match status" value="1"/>
</dbReference>
<dbReference type="SUPFAM" id="SSF54665">
    <property type="entry name" value="CO dehydrogenase molybdoprotein N-domain-like"/>
    <property type="match status" value="1"/>
</dbReference>
<protein>
    <recommendedName>
        <fullName evidence="2">Aldehyde oxidase/xanthine dehydrogenase a/b hammerhead domain-containing protein</fullName>
    </recommendedName>
</protein>
<dbReference type="InterPro" id="IPR046867">
    <property type="entry name" value="AldOxase/xan_DH_MoCoBD2"/>
</dbReference>
<dbReference type="EMBL" id="BART01009556">
    <property type="protein sequence ID" value="GAG77926.1"/>
    <property type="molecule type" value="Genomic_DNA"/>
</dbReference>
<evidence type="ECO:0000259" key="2">
    <source>
        <dbReference type="SMART" id="SM01008"/>
    </source>
</evidence>
<feature type="non-terminal residue" evidence="3">
    <location>
        <position position="302"/>
    </location>
</feature>
<evidence type="ECO:0000256" key="1">
    <source>
        <dbReference type="SAM" id="Phobius"/>
    </source>
</evidence>
<feature type="domain" description="Aldehyde oxidase/xanthine dehydrogenase a/b hammerhead" evidence="2">
    <location>
        <begin position="203"/>
        <end position="281"/>
    </location>
</feature>
<keyword evidence="1" id="KW-1133">Transmembrane helix</keyword>
<reference evidence="3" key="1">
    <citation type="journal article" date="2014" name="Front. Microbiol.">
        <title>High frequency of phylogenetically diverse reductive dehalogenase-homologous genes in deep subseafloor sedimentary metagenomes.</title>
        <authorList>
            <person name="Kawai M."/>
            <person name="Futagami T."/>
            <person name="Toyoda A."/>
            <person name="Takaki Y."/>
            <person name="Nishi S."/>
            <person name="Hori S."/>
            <person name="Arai W."/>
            <person name="Tsubouchi T."/>
            <person name="Morono Y."/>
            <person name="Uchiyama I."/>
            <person name="Ito T."/>
            <person name="Fujiyama A."/>
            <person name="Inagaki F."/>
            <person name="Takami H."/>
        </authorList>
    </citation>
    <scope>NUCLEOTIDE SEQUENCE</scope>
    <source>
        <strain evidence="3">Expedition CK06-06</strain>
    </source>
</reference>
<dbReference type="SMART" id="SM01008">
    <property type="entry name" value="Ald_Xan_dh_C"/>
    <property type="match status" value="1"/>
</dbReference>
<keyword evidence="1" id="KW-0812">Transmembrane</keyword>
<dbReference type="SUPFAM" id="SSF56003">
    <property type="entry name" value="Molybdenum cofactor-binding domain"/>
    <property type="match status" value="1"/>
</dbReference>